<sequence length="132" mass="14966">MKPKRELRNSEVPAKSPSRPSKESTAKPKGREKEPPSGSSRSTSRHSVKEDGAMADEKKKLSREIIAPKPKGSKEGEKEASSRSTTRQPSKESTTKPTKKAKRKDLPDQRPRVQRKKTRRSQMRGRSFPRNF</sequence>
<protein>
    <submittedName>
        <fullName evidence="3">Neurofilament heavy polypeptide-like</fullName>
    </submittedName>
</protein>
<feature type="compositionally biased region" description="Basic and acidic residues" evidence="1">
    <location>
        <begin position="72"/>
        <end position="81"/>
    </location>
</feature>
<dbReference type="AlphaFoldDB" id="A0A7E4ZRM1"/>
<dbReference type="Proteomes" id="UP000492821">
    <property type="component" value="Unassembled WGS sequence"/>
</dbReference>
<keyword evidence="2" id="KW-1185">Reference proteome</keyword>
<evidence type="ECO:0000313" key="3">
    <source>
        <dbReference type="WBParaSite" id="Pan_g13396.t1"/>
    </source>
</evidence>
<feature type="compositionally biased region" description="Basic and acidic residues" evidence="1">
    <location>
        <begin position="47"/>
        <end position="63"/>
    </location>
</feature>
<proteinExistence type="predicted"/>
<organism evidence="2 3">
    <name type="scientific">Panagrellus redivivus</name>
    <name type="common">Microworm</name>
    <dbReference type="NCBI Taxonomy" id="6233"/>
    <lineage>
        <taxon>Eukaryota</taxon>
        <taxon>Metazoa</taxon>
        <taxon>Ecdysozoa</taxon>
        <taxon>Nematoda</taxon>
        <taxon>Chromadorea</taxon>
        <taxon>Rhabditida</taxon>
        <taxon>Tylenchina</taxon>
        <taxon>Panagrolaimomorpha</taxon>
        <taxon>Panagrolaimoidea</taxon>
        <taxon>Panagrolaimidae</taxon>
        <taxon>Panagrellus</taxon>
    </lineage>
</organism>
<name>A0A7E4ZRM1_PANRE</name>
<feature type="compositionally biased region" description="Basic and acidic residues" evidence="1">
    <location>
        <begin position="20"/>
        <end position="35"/>
    </location>
</feature>
<evidence type="ECO:0000256" key="1">
    <source>
        <dbReference type="SAM" id="MobiDB-lite"/>
    </source>
</evidence>
<accession>A0A7E4ZRM1</accession>
<feature type="region of interest" description="Disordered" evidence="1">
    <location>
        <begin position="1"/>
        <end position="132"/>
    </location>
</feature>
<feature type="compositionally biased region" description="Basic residues" evidence="1">
    <location>
        <begin position="112"/>
        <end position="123"/>
    </location>
</feature>
<dbReference type="WBParaSite" id="Pan_g13396.t1">
    <property type="protein sequence ID" value="Pan_g13396.t1"/>
    <property type="gene ID" value="Pan_g13396"/>
</dbReference>
<reference evidence="2" key="1">
    <citation type="journal article" date="2013" name="Genetics">
        <title>The draft genome and transcriptome of Panagrellus redivivus are shaped by the harsh demands of a free-living lifestyle.</title>
        <authorList>
            <person name="Srinivasan J."/>
            <person name="Dillman A.R."/>
            <person name="Macchietto M.G."/>
            <person name="Heikkinen L."/>
            <person name="Lakso M."/>
            <person name="Fracchia K.M."/>
            <person name="Antoshechkin I."/>
            <person name="Mortazavi A."/>
            <person name="Wong G."/>
            <person name="Sternberg P.W."/>
        </authorList>
    </citation>
    <scope>NUCLEOTIDE SEQUENCE [LARGE SCALE GENOMIC DNA]</scope>
    <source>
        <strain evidence="2">MT8872</strain>
    </source>
</reference>
<evidence type="ECO:0000313" key="2">
    <source>
        <dbReference type="Proteomes" id="UP000492821"/>
    </source>
</evidence>
<reference evidence="3" key="2">
    <citation type="submission" date="2020-10" db="UniProtKB">
        <authorList>
            <consortium name="WormBaseParasite"/>
        </authorList>
    </citation>
    <scope>IDENTIFICATION</scope>
</reference>